<evidence type="ECO:0000259" key="1">
    <source>
        <dbReference type="PROSITE" id="PS50181"/>
    </source>
</evidence>
<dbReference type="InterPro" id="IPR001810">
    <property type="entry name" value="F-box_dom"/>
</dbReference>
<keyword evidence="3" id="KW-1185">Reference proteome</keyword>
<dbReference type="Pfam" id="PF00646">
    <property type="entry name" value="F-box"/>
    <property type="match status" value="1"/>
</dbReference>
<dbReference type="Gene3D" id="1.20.1280.50">
    <property type="match status" value="1"/>
</dbReference>
<dbReference type="PANTHER" id="PTHR31672:SF13">
    <property type="entry name" value="F-BOX PROTEIN CPR30-LIKE"/>
    <property type="match status" value="1"/>
</dbReference>
<comment type="caution">
    <text evidence="2">The sequence shown here is derived from an EMBL/GenBank/DDBJ whole genome shotgun (WGS) entry which is preliminary data.</text>
</comment>
<dbReference type="AlphaFoldDB" id="A0AAV6JJ35"/>
<feature type="domain" description="F-box" evidence="1">
    <location>
        <begin position="1"/>
        <end position="43"/>
    </location>
</feature>
<dbReference type="InterPro" id="IPR015915">
    <property type="entry name" value="Kelch-typ_b-propeller"/>
</dbReference>
<sequence>MSQLPEEVIADILSRLPVKPLGQFKLVSIPWRSLIESPNFVKLHLNRSIDTKSNQALILREEHLYSVDFDSLDGPVADAAKLDHHPLRCQDYGTEVWGSCNGIVCLSNSLDTVVLWNPSTRRSRRLPYAPIEFPNQPRYFVSRVYGFGYDGVSDDYKLVRIVVLKGREDDSLHYEVKVYSLRSNSWHRVEEKFPHYPDLNRVGGVLASGNLHWIVNEETERGKTNLIVSFDLGCEEYGLVPQPEFTHPRFYADVEALGGCLSLICNYYLTHIDIWVMKEYGVKESWTKLISMAQPGTLRSFQNVRPIGYSKSGGQLLLQHGPLKLLWYDLKRKTCKSVKIRDVHDLSQVVMCVGSLVSLKSGRGERERKKKQEQEEKNILINVVYVYQPVAQFMPHMLDLSQGWFPVNGVQTGAISYWKKKQSSYMAFHAWSLVLKFAMRWQKLLAKEDCSSLCTEALALREAVNGWRGLNTVDVVCLVLLLLG</sequence>
<dbReference type="InterPro" id="IPR017451">
    <property type="entry name" value="F-box-assoc_interact_dom"/>
</dbReference>
<dbReference type="PROSITE" id="PS50181">
    <property type="entry name" value="FBOX"/>
    <property type="match status" value="1"/>
</dbReference>
<dbReference type="Proteomes" id="UP000823749">
    <property type="component" value="Chromosome 7"/>
</dbReference>
<accession>A0AAV6JJ35</accession>
<dbReference type="InterPro" id="IPR036047">
    <property type="entry name" value="F-box-like_dom_sf"/>
</dbReference>
<dbReference type="PANTHER" id="PTHR31672">
    <property type="entry name" value="BNACNNG10540D PROTEIN"/>
    <property type="match status" value="1"/>
</dbReference>
<evidence type="ECO:0000313" key="2">
    <source>
        <dbReference type="EMBL" id="KAG5540168.1"/>
    </source>
</evidence>
<reference evidence="2" key="1">
    <citation type="submission" date="2020-08" db="EMBL/GenBank/DDBJ databases">
        <title>Plant Genome Project.</title>
        <authorList>
            <person name="Zhang R.-G."/>
        </authorList>
    </citation>
    <scope>NUCLEOTIDE SEQUENCE</scope>
    <source>
        <strain evidence="2">WSP0</strain>
        <tissue evidence="2">Leaf</tissue>
    </source>
</reference>
<dbReference type="SUPFAM" id="SSF117281">
    <property type="entry name" value="Kelch motif"/>
    <property type="match status" value="1"/>
</dbReference>
<dbReference type="SUPFAM" id="SSF81383">
    <property type="entry name" value="F-box domain"/>
    <property type="match status" value="1"/>
</dbReference>
<proteinExistence type="predicted"/>
<dbReference type="EMBL" id="JACTNZ010000007">
    <property type="protein sequence ID" value="KAG5540168.1"/>
    <property type="molecule type" value="Genomic_DNA"/>
</dbReference>
<protein>
    <recommendedName>
        <fullName evidence="1">F-box domain-containing protein</fullName>
    </recommendedName>
</protein>
<dbReference type="Pfam" id="PF08268">
    <property type="entry name" value="FBA_3"/>
    <property type="match status" value="1"/>
</dbReference>
<dbReference type="SMART" id="SM00256">
    <property type="entry name" value="FBOX"/>
    <property type="match status" value="1"/>
</dbReference>
<dbReference type="InterPro" id="IPR013187">
    <property type="entry name" value="F-box-assoc_dom_typ3"/>
</dbReference>
<dbReference type="NCBIfam" id="TIGR01640">
    <property type="entry name" value="F_box_assoc_1"/>
    <property type="match status" value="1"/>
</dbReference>
<dbReference type="InterPro" id="IPR050796">
    <property type="entry name" value="SCF_F-box_component"/>
</dbReference>
<name>A0AAV6JJ35_9ERIC</name>
<dbReference type="CDD" id="cd22157">
    <property type="entry name" value="F-box_AtFBW1-like"/>
    <property type="match status" value="1"/>
</dbReference>
<dbReference type="Gene3D" id="2.120.10.80">
    <property type="entry name" value="Kelch-type beta propeller"/>
    <property type="match status" value="1"/>
</dbReference>
<gene>
    <name evidence="2" type="ORF">RHGRI_020409</name>
</gene>
<organism evidence="2 3">
    <name type="scientific">Rhododendron griersonianum</name>
    <dbReference type="NCBI Taxonomy" id="479676"/>
    <lineage>
        <taxon>Eukaryota</taxon>
        <taxon>Viridiplantae</taxon>
        <taxon>Streptophyta</taxon>
        <taxon>Embryophyta</taxon>
        <taxon>Tracheophyta</taxon>
        <taxon>Spermatophyta</taxon>
        <taxon>Magnoliopsida</taxon>
        <taxon>eudicotyledons</taxon>
        <taxon>Gunneridae</taxon>
        <taxon>Pentapetalae</taxon>
        <taxon>asterids</taxon>
        <taxon>Ericales</taxon>
        <taxon>Ericaceae</taxon>
        <taxon>Ericoideae</taxon>
        <taxon>Rhodoreae</taxon>
        <taxon>Rhododendron</taxon>
    </lineage>
</organism>
<evidence type="ECO:0000313" key="3">
    <source>
        <dbReference type="Proteomes" id="UP000823749"/>
    </source>
</evidence>